<keyword evidence="3" id="KW-1185">Reference proteome</keyword>
<protein>
    <recommendedName>
        <fullName evidence="1">DUF7480 domain-containing protein</fullName>
    </recommendedName>
</protein>
<reference evidence="2" key="1">
    <citation type="journal article" date="2017" name="MBio">
        <title>Type VI secretion-mediated competition in the bee gut microbiome.</title>
        <authorList>
            <person name="Steele M.I."/>
            <person name="Kwong W.K."/>
            <person name="Powell J.E."/>
            <person name="Whiteley M."/>
            <person name="Moran N.A."/>
        </authorList>
    </citation>
    <scope>NUCLEOTIDE SEQUENCE [LARGE SCALE GENOMIC DNA]</scope>
    <source>
        <strain evidence="2">WkB273</strain>
    </source>
</reference>
<dbReference type="InterPro" id="IPR055903">
    <property type="entry name" value="DUF7480"/>
</dbReference>
<comment type="caution">
    <text evidence="2">The sequence shown here is derived from an EMBL/GenBank/DDBJ whole genome shotgun (WGS) entry which is preliminary data.</text>
</comment>
<organism evidence="2 3">
    <name type="scientific">Snodgrassella alvi</name>
    <dbReference type="NCBI Taxonomy" id="1196083"/>
    <lineage>
        <taxon>Bacteria</taxon>
        <taxon>Pseudomonadati</taxon>
        <taxon>Pseudomonadota</taxon>
        <taxon>Betaproteobacteria</taxon>
        <taxon>Neisseriales</taxon>
        <taxon>Neisseriaceae</taxon>
        <taxon>Snodgrassella</taxon>
    </lineage>
</organism>
<accession>A0A2N9X831</accession>
<evidence type="ECO:0000313" key="3">
    <source>
        <dbReference type="Proteomes" id="UP000230202"/>
    </source>
</evidence>
<dbReference type="EMBL" id="MEIL01000019">
    <property type="protein sequence ID" value="PIT40519.1"/>
    <property type="molecule type" value="Genomic_DNA"/>
</dbReference>
<proteinExistence type="predicted"/>
<evidence type="ECO:0000313" key="2">
    <source>
        <dbReference type="EMBL" id="PIT40519.1"/>
    </source>
</evidence>
<dbReference type="NCBIfam" id="NF045617">
    <property type="entry name" value="mostly_LP"/>
    <property type="match status" value="1"/>
</dbReference>
<dbReference type="RefSeq" id="WP_100151654.1">
    <property type="nucleotide sequence ID" value="NZ_MEIL01000019.1"/>
</dbReference>
<evidence type="ECO:0000259" key="1">
    <source>
        <dbReference type="Pfam" id="PF24295"/>
    </source>
</evidence>
<name>A0A2N9X831_9NEIS</name>
<dbReference type="InterPro" id="IPR054657">
    <property type="entry name" value="T6SS_periplasmic_put"/>
</dbReference>
<dbReference type="Pfam" id="PF24295">
    <property type="entry name" value="DUF7480"/>
    <property type="match status" value="1"/>
</dbReference>
<dbReference type="AlphaFoldDB" id="A0A2N9X831"/>
<dbReference type="Proteomes" id="UP000230202">
    <property type="component" value="Unassembled WGS sequence"/>
</dbReference>
<sequence>MNKNLFRISPIVLTIALITGCILHNNVFNTPDIVLKKDGQLCISIPENENFFYSKKEYSILTTEVFQTGNGQLWKKNYFYPSEPYYVKNQECLYFNYHFQNNIFYTISFISTEKGNNENQKSTQKTWIRFVRIIKKQDGTMQLLLDAEASGYS</sequence>
<feature type="domain" description="DUF7480" evidence="1">
    <location>
        <begin position="30"/>
        <end position="135"/>
    </location>
</feature>
<gene>
    <name evidence="2" type="ORF">BHC54_02415</name>
</gene>
<dbReference type="PROSITE" id="PS51257">
    <property type="entry name" value="PROKAR_LIPOPROTEIN"/>
    <property type="match status" value="1"/>
</dbReference>